<keyword evidence="3" id="KW-1185">Reference proteome</keyword>
<sequence>MILYLETNFLISISTGRDPQANRLLESTPSSVQLVIPSVCYMESLSALEQQQKYSKRFGNELDLQISQVRRDVTSSQAKSLYALLRESKNQNEQLLKDIESRLFQALNQISSKAEMIELTVDMVQESLNRPFFRTDHTDNLILYSILHHARLHPNETKAFLSSNSREFGQAEVQEALTNAGVVNYFSSTQNFIVWRQSQSGEE</sequence>
<dbReference type="InterPro" id="IPR032557">
    <property type="entry name" value="DUF4935"/>
</dbReference>
<reference evidence="2" key="1">
    <citation type="submission" date="2022-06" db="EMBL/GenBank/DDBJ databases">
        <title>New cyanobacteria of genus Symplocastrum in benthos of Lake Baikal.</title>
        <authorList>
            <person name="Sorokovikova E."/>
            <person name="Tikhonova I."/>
            <person name="Krasnopeev A."/>
            <person name="Evseev P."/>
            <person name="Gladkikh A."/>
            <person name="Belykh O."/>
        </authorList>
    </citation>
    <scope>NUCLEOTIDE SEQUENCE</scope>
    <source>
        <strain evidence="2">BBK-W-15</strain>
    </source>
</reference>
<feature type="domain" description="DUF4935" evidence="1">
    <location>
        <begin position="3"/>
        <end position="168"/>
    </location>
</feature>
<evidence type="ECO:0000259" key="1">
    <source>
        <dbReference type="Pfam" id="PF16289"/>
    </source>
</evidence>
<gene>
    <name evidence="2" type="ORF">NJ959_06570</name>
</gene>
<dbReference type="Proteomes" id="UP001204953">
    <property type="component" value="Unassembled WGS sequence"/>
</dbReference>
<comment type="caution">
    <text evidence="2">The sequence shown here is derived from an EMBL/GenBank/DDBJ whole genome shotgun (WGS) entry which is preliminary data.</text>
</comment>
<name>A0AAE3GTA9_9CYAN</name>
<proteinExistence type="predicted"/>
<protein>
    <submittedName>
        <fullName evidence="2">PIN domain-containing protein</fullName>
    </submittedName>
</protein>
<evidence type="ECO:0000313" key="2">
    <source>
        <dbReference type="EMBL" id="MCP2728137.1"/>
    </source>
</evidence>
<dbReference type="Pfam" id="PF16289">
    <property type="entry name" value="PIN_12"/>
    <property type="match status" value="1"/>
</dbReference>
<dbReference type="AlphaFoldDB" id="A0AAE3GTA9"/>
<dbReference type="RefSeq" id="WP_254010940.1">
    <property type="nucleotide sequence ID" value="NZ_JAMZMM010000041.1"/>
</dbReference>
<organism evidence="2 3">
    <name type="scientific">Limnofasciculus baicalensis BBK-W-15</name>
    <dbReference type="NCBI Taxonomy" id="2699891"/>
    <lineage>
        <taxon>Bacteria</taxon>
        <taxon>Bacillati</taxon>
        <taxon>Cyanobacteriota</taxon>
        <taxon>Cyanophyceae</taxon>
        <taxon>Coleofasciculales</taxon>
        <taxon>Coleofasciculaceae</taxon>
        <taxon>Limnofasciculus</taxon>
        <taxon>Limnofasciculus baicalensis</taxon>
    </lineage>
</organism>
<dbReference type="EMBL" id="JAMZMM010000041">
    <property type="protein sequence ID" value="MCP2728137.1"/>
    <property type="molecule type" value="Genomic_DNA"/>
</dbReference>
<evidence type="ECO:0000313" key="3">
    <source>
        <dbReference type="Proteomes" id="UP001204953"/>
    </source>
</evidence>
<accession>A0AAE3GTA9</accession>